<feature type="region of interest" description="Disordered" evidence="1">
    <location>
        <begin position="1"/>
        <end position="37"/>
    </location>
</feature>
<protein>
    <submittedName>
        <fullName evidence="2">Uncharacterized protein</fullName>
    </submittedName>
</protein>
<proteinExistence type="predicted"/>
<organism evidence="2 3">
    <name type="scientific">Rangifer tarandus platyrhynchus</name>
    <name type="common">Svalbard reindeer</name>
    <dbReference type="NCBI Taxonomy" id="3082113"/>
    <lineage>
        <taxon>Eukaryota</taxon>
        <taxon>Metazoa</taxon>
        <taxon>Chordata</taxon>
        <taxon>Craniata</taxon>
        <taxon>Vertebrata</taxon>
        <taxon>Euteleostomi</taxon>
        <taxon>Mammalia</taxon>
        <taxon>Eutheria</taxon>
        <taxon>Laurasiatheria</taxon>
        <taxon>Artiodactyla</taxon>
        <taxon>Ruminantia</taxon>
        <taxon>Pecora</taxon>
        <taxon>Cervidae</taxon>
        <taxon>Odocoileinae</taxon>
        <taxon>Rangifer</taxon>
    </lineage>
</organism>
<reference evidence="2" key="1">
    <citation type="submission" date="2023-04" db="EMBL/GenBank/DDBJ databases">
        <authorList>
            <consortium name="ELIXIR-Norway"/>
        </authorList>
    </citation>
    <scope>NUCLEOTIDE SEQUENCE [LARGE SCALE GENOMIC DNA]</scope>
</reference>
<evidence type="ECO:0000313" key="2">
    <source>
        <dbReference type="EMBL" id="CAI9181160.1"/>
    </source>
</evidence>
<dbReference type="Proteomes" id="UP001176941">
    <property type="component" value="Chromosome X"/>
</dbReference>
<sequence length="116" mass="12280">MGVAVTQPPEAHSSFSGRRPAHSTRPQDGEPGYGLEALEGSRRGLNFQGPCAPGTSRLPDIVPGGAGTRTCLLPRDGVRCGDFIAEPRKREVVSTEARAGWSALGEKIHSLVLYQA</sequence>
<evidence type="ECO:0000313" key="3">
    <source>
        <dbReference type="Proteomes" id="UP001176941"/>
    </source>
</evidence>
<dbReference type="EMBL" id="OX460343">
    <property type="protein sequence ID" value="CAI9181160.1"/>
    <property type="molecule type" value="Genomic_DNA"/>
</dbReference>
<evidence type="ECO:0000256" key="1">
    <source>
        <dbReference type="SAM" id="MobiDB-lite"/>
    </source>
</evidence>
<accession>A0ABN9A663</accession>
<name>A0ABN9A663_RANTA</name>
<keyword evidence="3" id="KW-1185">Reference proteome</keyword>
<gene>
    <name evidence="2" type="ORF">MRATA1EN1_LOCUS30122</name>
</gene>